<dbReference type="Pfam" id="PF00196">
    <property type="entry name" value="GerE"/>
    <property type="match status" value="1"/>
</dbReference>
<dbReference type="PANTHER" id="PTHR43214:SF37">
    <property type="entry name" value="TRANSCRIPTIONAL REGULATORY PROTEIN YDFI"/>
    <property type="match status" value="1"/>
</dbReference>
<dbReference type="Proteomes" id="UP000198565">
    <property type="component" value="Unassembled WGS sequence"/>
</dbReference>
<protein>
    <submittedName>
        <fullName evidence="9">Two component transcriptional regulator, LuxR family</fullName>
    </submittedName>
</protein>
<dbReference type="PANTHER" id="PTHR43214">
    <property type="entry name" value="TWO-COMPONENT RESPONSE REGULATOR"/>
    <property type="match status" value="1"/>
</dbReference>
<keyword evidence="10" id="KW-1185">Reference proteome</keyword>
<dbReference type="SMART" id="SM00421">
    <property type="entry name" value="HTH_LUXR"/>
    <property type="match status" value="1"/>
</dbReference>
<evidence type="ECO:0000256" key="4">
    <source>
        <dbReference type="ARBA" id="ARBA00023125"/>
    </source>
</evidence>
<feature type="domain" description="HTH luxR-type" evidence="7">
    <location>
        <begin position="142"/>
        <end position="207"/>
    </location>
</feature>
<dbReference type="SUPFAM" id="SSF52172">
    <property type="entry name" value="CheY-like"/>
    <property type="match status" value="1"/>
</dbReference>
<dbReference type="STRING" id="334253.SAMN04487943_109111"/>
<sequence length="213" mass="23511">MIRVLFVDDHEMVRIGVSAYLTTQGDIDVIAEADNGQKAVELALEHRPDVILMDLVMDGMDGIEATRLIIDKWPEAKILIVTSFIDDDKVYPALEAGATSYLLKTSKADVIAKAIRDTYAGESVLEKEVTAKVMAKFSSRSSQALHESLTKREMEILLLVAQGKTNQEIADELFIALKTTKVHVSNILSKLEVQDRTQAAVYAYQNGLIENGS</sequence>
<gene>
    <name evidence="9" type="ORF">SAMN04487943_109111</name>
</gene>
<dbReference type="InterPro" id="IPR001789">
    <property type="entry name" value="Sig_transdc_resp-reg_receiver"/>
</dbReference>
<dbReference type="InterPro" id="IPR000792">
    <property type="entry name" value="Tscrpt_reg_LuxR_C"/>
</dbReference>
<dbReference type="GO" id="GO:0000160">
    <property type="term" value="P:phosphorelay signal transduction system"/>
    <property type="evidence" value="ECO:0007669"/>
    <property type="project" value="InterPro"/>
</dbReference>
<keyword evidence="5" id="KW-0804">Transcription</keyword>
<keyword evidence="3" id="KW-0805">Transcription regulation</keyword>
<dbReference type="InterPro" id="IPR039420">
    <property type="entry name" value="WalR-like"/>
</dbReference>
<dbReference type="SUPFAM" id="SSF46894">
    <property type="entry name" value="C-terminal effector domain of the bipartite response regulators"/>
    <property type="match status" value="1"/>
</dbReference>
<evidence type="ECO:0000256" key="5">
    <source>
        <dbReference type="ARBA" id="ARBA00023163"/>
    </source>
</evidence>
<evidence type="ECO:0000259" key="7">
    <source>
        <dbReference type="PROSITE" id="PS50043"/>
    </source>
</evidence>
<dbReference type="RefSeq" id="WP_091484639.1">
    <property type="nucleotide sequence ID" value="NZ_FOTR01000009.1"/>
</dbReference>
<dbReference type="PROSITE" id="PS50043">
    <property type="entry name" value="HTH_LUXR_2"/>
    <property type="match status" value="1"/>
</dbReference>
<dbReference type="AlphaFoldDB" id="A0A1I4NRX7"/>
<accession>A0A1I4NRX7</accession>
<dbReference type="PRINTS" id="PR00038">
    <property type="entry name" value="HTHLUXR"/>
</dbReference>
<dbReference type="Gene3D" id="3.40.50.2300">
    <property type="match status" value="1"/>
</dbReference>
<dbReference type="Pfam" id="PF00072">
    <property type="entry name" value="Response_reg"/>
    <property type="match status" value="1"/>
</dbReference>
<dbReference type="CDD" id="cd06170">
    <property type="entry name" value="LuxR_C_like"/>
    <property type="match status" value="1"/>
</dbReference>
<keyword evidence="4" id="KW-0238">DNA-binding</keyword>
<feature type="domain" description="Response regulatory" evidence="8">
    <location>
        <begin position="3"/>
        <end position="119"/>
    </location>
</feature>
<comment type="subcellular location">
    <subcellularLocation>
        <location evidence="1">Cytoplasm</location>
    </subcellularLocation>
</comment>
<evidence type="ECO:0000259" key="8">
    <source>
        <dbReference type="PROSITE" id="PS50110"/>
    </source>
</evidence>
<evidence type="ECO:0000256" key="2">
    <source>
        <dbReference type="ARBA" id="ARBA00022553"/>
    </source>
</evidence>
<dbReference type="GO" id="GO:0006355">
    <property type="term" value="P:regulation of DNA-templated transcription"/>
    <property type="evidence" value="ECO:0007669"/>
    <property type="project" value="InterPro"/>
</dbReference>
<dbReference type="SMART" id="SM00448">
    <property type="entry name" value="REC"/>
    <property type="match status" value="1"/>
</dbReference>
<feature type="modified residue" description="4-aspartylphosphate" evidence="6">
    <location>
        <position position="54"/>
    </location>
</feature>
<dbReference type="EMBL" id="FOTR01000009">
    <property type="protein sequence ID" value="SFM18261.1"/>
    <property type="molecule type" value="Genomic_DNA"/>
</dbReference>
<name>A0A1I4NRX7_9BACI</name>
<dbReference type="CDD" id="cd17535">
    <property type="entry name" value="REC_NarL-like"/>
    <property type="match status" value="1"/>
</dbReference>
<reference evidence="10" key="1">
    <citation type="submission" date="2016-10" db="EMBL/GenBank/DDBJ databases">
        <authorList>
            <person name="Varghese N."/>
            <person name="Submissions S."/>
        </authorList>
    </citation>
    <scope>NUCLEOTIDE SEQUENCE [LARGE SCALE GENOMIC DNA]</scope>
    <source>
        <strain evidence="10">CGMCC 1.4250</strain>
    </source>
</reference>
<evidence type="ECO:0000256" key="1">
    <source>
        <dbReference type="ARBA" id="ARBA00004496"/>
    </source>
</evidence>
<dbReference type="PROSITE" id="PS50110">
    <property type="entry name" value="RESPONSE_REGULATORY"/>
    <property type="match status" value="1"/>
</dbReference>
<dbReference type="OrthoDB" id="9780153at2"/>
<dbReference type="InterPro" id="IPR011006">
    <property type="entry name" value="CheY-like_superfamily"/>
</dbReference>
<proteinExistence type="predicted"/>
<dbReference type="GO" id="GO:0005737">
    <property type="term" value="C:cytoplasm"/>
    <property type="evidence" value="ECO:0007669"/>
    <property type="project" value="UniProtKB-SubCell"/>
</dbReference>
<organism evidence="9 10">
    <name type="scientific">Gracilibacillus orientalis</name>
    <dbReference type="NCBI Taxonomy" id="334253"/>
    <lineage>
        <taxon>Bacteria</taxon>
        <taxon>Bacillati</taxon>
        <taxon>Bacillota</taxon>
        <taxon>Bacilli</taxon>
        <taxon>Bacillales</taxon>
        <taxon>Bacillaceae</taxon>
        <taxon>Gracilibacillus</taxon>
    </lineage>
</organism>
<dbReference type="InterPro" id="IPR058245">
    <property type="entry name" value="NreC/VraR/RcsB-like_REC"/>
</dbReference>
<evidence type="ECO:0000256" key="3">
    <source>
        <dbReference type="ARBA" id="ARBA00023015"/>
    </source>
</evidence>
<dbReference type="InterPro" id="IPR016032">
    <property type="entry name" value="Sig_transdc_resp-reg_C-effctor"/>
</dbReference>
<keyword evidence="2 6" id="KW-0597">Phosphoprotein</keyword>
<evidence type="ECO:0000313" key="9">
    <source>
        <dbReference type="EMBL" id="SFM18261.1"/>
    </source>
</evidence>
<dbReference type="GO" id="GO:0003677">
    <property type="term" value="F:DNA binding"/>
    <property type="evidence" value="ECO:0007669"/>
    <property type="project" value="UniProtKB-KW"/>
</dbReference>
<evidence type="ECO:0000256" key="6">
    <source>
        <dbReference type="PROSITE-ProRule" id="PRU00169"/>
    </source>
</evidence>
<evidence type="ECO:0000313" key="10">
    <source>
        <dbReference type="Proteomes" id="UP000198565"/>
    </source>
</evidence>